<dbReference type="Proteomes" id="UP001197626">
    <property type="component" value="Chromosome"/>
</dbReference>
<dbReference type="Pfam" id="PF17279">
    <property type="entry name" value="DUF5344"/>
    <property type="match status" value="1"/>
</dbReference>
<protein>
    <submittedName>
        <fullName evidence="1">YwqI/YxiC family protein</fullName>
    </submittedName>
</protein>
<evidence type="ECO:0000313" key="2">
    <source>
        <dbReference type="Proteomes" id="UP001197626"/>
    </source>
</evidence>
<dbReference type="EMBL" id="CP086654">
    <property type="protein sequence ID" value="UEX90018.1"/>
    <property type="molecule type" value="Genomic_DNA"/>
</dbReference>
<evidence type="ECO:0000313" key="1">
    <source>
        <dbReference type="EMBL" id="UEX90018.1"/>
    </source>
</evidence>
<dbReference type="RefSeq" id="WP_229292518.1">
    <property type="nucleotide sequence ID" value="NZ_CP086654.1"/>
</dbReference>
<keyword evidence="2" id="KW-1185">Reference proteome</keyword>
<proteinExistence type="predicted"/>
<reference evidence="1 2" key="1">
    <citation type="journal article" date="2022" name="Pathogens">
        <title>Staphylococcus ratti sp. nov. Isolated from a Lab Rat.</title>
        <authorList>
            <person name="Kovarovic V."/>
            <person name="Sedlacek I."/>
            <person name="Petras P."/>
            <person name="Kralova S."/>
            <person name="Maslanova I."/>
            <person name="Svec P."/>
            <person name="Neumann-Schaal M."/>
            <person name="Botka T."/>
            <person name="Gelbicova T."/>
            <person name="Stankova E."/>
            <person name="Doskar J."/>
            <person name="Pantucek R."/>
        </authorList>
    </citation>
    <scope>NUCLEOTIDE SEQUENCE [LARGE SCALE GENOMIC DNA]</scope>
    <source>
        <strain evidence="1 2">CCM 9025</strain>
    </source>
</reference>
<organism evidence="1 2">
    <name type="scientific">Staphylococcus ratti</name>
    <dbReference type="NCBI Taxonomy" id="2892440"/>
    <lineage>
        <taxon>Bacteria</taxon>
        <taxon>Bacillati</taxon>
        <taxon>Bacillota</taxon>
        <taxon>Bacilli</taxon>
        <taxon>Bacillales</taxon>
        <taxon>Staphylococcaceae</taxon>
        <taxon>Staphylococcus</taxon>
    </lineage>
</organism>
<accession>A0ABY3PCG7</accession>
<gene>
    <name evidence="1" type="ORF">LN051_10860</name>
</gene>
<name>A0ABY3PCG7_9STAP</name>
<sequence>MVIKLGETDVTALINNMKTKANSLTVSDSEVNLSKTNLITFTEYKDMFTNYKAAFDNYKSIVTQDAEAMLGAVQAIVKNDQDNANQINKLD</sequence>
<dbReference type="InterPro" id="IPR046318">
    <property type="entry name" value="DUF5344"/>
</dbReference>